<keyword evidence="5" id="KW-1185">Reference proteome</keyword>
<dbReference type="InterPro" id="IPR031641">
    <property type="entry name" value="PapA_C"/>
</dbReference>
<evidence type="ECO:0000313" key="4">
    <source>
        <dbReference type="EMBL" id="CAI9275555.1"/>
    </source>
</evidence>
<dbReference type="AlphaFoldDB" id="A0AA35YK90"/>
<keyword evidence="2" id="KW-0012">Acyltransferase</keyword>
<dbReference type="EMBL" id="OX465079">
    <property type="protein sequence ID" value="CAI9275555.1"/>
    <property type="molecule type" value="Genomic_DNA"/>
</dbReference>
<sequence length="473" mass="52739">MSDNSRKYGSTTRLLGGTELNWCKVAASGTGITTLALQVSKQPNITILKKSLHKIQSDHPILNSMLYKNTSTGSTSFIINPPIPHLRLTMINLSTTSELLQTLMSSGSNASLSPLQLILEHELNINEWSTIATRSMCMGGFYLWFVNLYTLPDQKWILVLRLHTSVCDRTTAVSLLKELSEGLGEREGGGYKDEGNMGIEELIPSGKAKKTMWAHGKDMLTYSVNSFRLSNLKFKDMKGPLHSEVVRLKMSTEETSMLLAGCKSRGIKLCGVLAAVTLLAVYSSKRRPNNNNRKKYGVIYLNDCRSYLQPPLFRHNLGFYHSAISTIQEVKRGENLWDLATRSYTSFASLKNNNKHFTDMADLNFLMSKAVDNPSLTPKSSLRTALLTVFEDTVIETTTEMRQDLFLEDYVGCASVHGVGPSIAIFDTVVDGQLDCVFVYPSPLHSREQMQELIANIKISLVDGIKMEETLEI</sequence>
<organism evidence="4 5">
    <name type="scientific">Lactuca saligna</name>
    <name type="common">Willowleaf lettuce</name>
    <dbReference type="NCBI Taxonomy" id="75948"/>
    <lineage>
        <taxon>Eukaryota</taxon>
        <taxon>Viridiplantae</taxon>
        <taxon>Streptophyta</taxon>
        <taxon>Embryophyta</taxon>
        <taxon>Tracheophyta</taxon>
        <taxon>Spermatophyta</taxon>
        <taxon>Magnoliopsida</taxon>
        <taxon>eudicotyledons</taxon>
        <taxon>Gunneridae</taxon>
        <taxon>Pentapetalae</taxon>
        <taxon>asterids</taxon>
        <taxon>campanulids</taxon>
        <taxon>Asterales</taxon>
        <taxon>Asteraceae</taxon>
        <taxon>Cichorioideae</taxon>
        <taxon>Cichorieae</taxon>
        <taxon>Lactucinae</taxon>
        <taxon>Lactuca</taxon>
    </lineage>
</organism>
<evidence type="ECO:0000256" key="1">
    <source>
        <dbReference type="ARBA" id="ARBA00022679"/>
    </source>
</evidence>
<evidence type="ECO:0000256" key="2">
    <source>
        <dbReference type="ARBA" id="ARBA00023315"/>
    </source>
</evidence>
<dbReference type="PANTHER" id="PTHR34375:SF3">
    <property type="entry name" value="CONDENSATION DOMAIN-CONTAINING PROTEIN"/>
    <property type="match status" value="1"/>
</dbReference>
<gene>
    <name evidence="4" type="ORF">LSALG_LOCUS15580</name>
</gene>
<proteinExistence type="predicted"/>
<feature type="domain" description="Phthiocerol/phthiodiolone dimycocerosyl transferase C-terminal" evidence="3">
    <location>
        <begin position="243"/>
        <end position="342"/>
    </location>
</feature>
<dbReference type="GO" id="GO:0016746">
    <property type="term" value="F:acyltransferase activity"/>
    <property type="evidence" value="ECO:0007669"/>
    <property type="project" value="UniProtKB-KW"/>
</dbReference>
<dbReference type="InterPro" id="IPR023213">
    <property type="entry name" value="CAT-like_dom_sf"/>
</dbReference>
<accession>A0AA35YK90</accession>
<dbReference type="PANTHER" id="PTHR34375">
    <property type="entry name" value="GATA ZINC FINGER PROTEIN-RELATED"/>
    <property type="match status" value="1"/>
</dbReference>
<dbReference type="Proteomes" id="UP001177003">
    <property type="component" value="Chromosome 3"/>
</dbReference>
<keyword evidence="1" id="KW-0808">Transferase</keyword>
<evidence type="ECO:0000259" key="3">
    <source>
        <dbReference type="Pfam" id="PF16911"/>
    </source>
</evidence>
<protein>
    <recommendedName>
        <fullName evidence="3">Phthiocerol/phthiodiolone dimycocerosyl transferase C-terminal domain-containing protein</fullName>
    </recommendedName>
</protein>
<name>A0AA35YK90_LACSI</name>
<evidence type="ECO:0000313" key="5">
    <source>
        <dbReference type="Proteomes" id="UP001177003"/>
    </source>
</evidence>
<dbReference type="Gene3D" id="3.30.559.10">
    <property type="entry name" value="Chloramphenicol acetyltransferase-like domain"/>
    <property type="match status" value="1"/>
</dbReference>
<dbReference type="SUPFAM" id="SSF52777">
    <property type="entry name" value="CoA-dependent acyltransferases"/>
    <property type="match status" value="2"/>
</dbReference>
<dbReference type="Gene3D" id="3.30.559.30">
    <property type="entry name" value="Nonribosomal peptide synthetase, condensation domain"/>
    <property type="match status" value="1"/>
</dbReference>
<dbReference type="Pfam" id="PF16911">
    <property type="entry name" value="PapA_C"/>
    <property type="match status" value="1"/>
</dbReference>
<reference evidence="4" key="1">
    <citation type="submission" date="2023-04" db="EMBL/GenBank/DDBJ databases">
        <authorList>
            <person name="Vijverberg K."/>
            <person name="Xiong W."/>
            <person name="Schranz E."/>
        </authorList>
    </citation>
    <scope>NUCLEOTIDE SEQUENCE</scope>
</reference>